<evidence type="ECO:0000313" key="10">
    <source>
        <dbReference type="Proteomes" id="UP000695022"/>
    </source>
</evidence>
<name>A0ABM1EBJ5_PRICU</name>
<dbReference type="Gene3D" id="3.40.1090.10">
    <property type="entry name" value="Cytosolic phospholipase A2 catalytic domain"/>
    <property type="match status" value="1"/>
</dbReference>
<feature type="active site" description="Proton acceptor" evidence="8">
    <location>
        <position position="659"/>
    </location>
</feature>
<evidence type="ECO:0000256" key="7">
    <source>
        <dbReference type="PROSITE-ProRule" id="PRU00023"/>
    </source>
</evidence>
<evidence type="ECO:0000259" key="9">
    <source>
        <dbReference type="PROSITE" id="PS51635"/>
    </source>
</evidence>
<feature type="short sequence motif" description="DGA/G" evidence="8">
    <location>
        <begin position="659"/>
        <end position="661"/>
    </location>
</feature>
<feature type="short sequence motif" description="GXSXG" evidence="8">
    <location>
        <begin position="517"/>
        <end position="521"/>
    </location>
</feature>
<dbReference type="PROSITE" id="PS51635">
    <property type="entry name" value="PNPLA"/>
    <property type="match status" value="1"/>
</dbReference>
<dbReference type="RefSeq" id="XP_014669566.1">
    <property type="nucleotide sequence ID" value="XM_014814080.1"/>
</dbReference>
<protein>
    <recommendedName>
        <fullName evidence="1">phospholipase A2</fullName>
        <ecNumber evidence="1">3.1.1.4</ecNumber>
    </recommendedName>
</protein>
<keyword evidence="3 8" id="KW-0378">Hydrolase</keyword>
<dbReference type="PANTHER" id="PTHR24139:SF34">
    <property type="entry name" value="85_88 KDA CALCIUM-INDEPENDENT PHOSPHOLIPASE A2"/>
    <property type="match status" value="1"/>
</dbReference>
<dbReference type="RefSeq" id="XP_014669567.1">
    <property type="nucleotide sequence ID" value="XM_014814081.1"/>
</dbReference>
<accession>A0ABM1EBJ5</accession>
<feature type="repeat" description="ANK" evidence="7">
    <location>
        <begin position="317"/>
        <end position="349"/>
    </location>
</feature>
<keyword evidence="2" id="KW-0677">Repeat</keyword>
<evidence type="ECO:0000256" key="1">
    <source>
        <dbReference type="ARBA" id="ARBA00013278"/>
    </source>
</evidence>
<evidence type="ECO:0000256" key="5">
    <source>
        <dbReference type="ARBA" id="ARBA00023098"/>
    </source>
</evidence>
<evidence type="ECO:0000313" key="12">
    <source>
        <dbReference type="RefSeq" id="XP_014669567.1"/>
    </source>
</evidence>
<dbReference type="Proteomes" id="UP000695022">
    <property type="component" value="Unplaced"/>
</dbReference>
<evidence type="ECO:0000256" key="6">
    <source>
        <dbReference type="ARBA" id="ARBA00023422"/>
    </source>
</evidence>
<dbReference type="Pfam" id="PF01734">
    <property type="entry name" value="Patatin"/>
    <property type="match status" value="1"/>
</dbReference>
<evidence type="ECO:0000256" key="8">
    <source>
        <dbReference type="PROSITE-ProRule" id="PRU01161"/>
    </source>
</evidence>
<dbReference type="GeneID" id="106810652"/>
<dbReference type="InterPro" id="IPR002110">
    <property type="entry name" value="Ankyrin_rpt"/>
</dbReference>
<dbReference type="Gene3D" id="1.25.40.20">
    <property type="entry name" value="Ankyrin repeat-containing domain"/>
    <property type="match status" value="2"/>
</dbReference>
<dbReference type="CDD" id="cd07212">
    <property type="entry name" value="Pat_PNPLA9"/>
    <property type="match status" value="1"/>
</dbReference>
<evidence type="ECO:0000313" key="11">
    <source>
        <dbReference type="RefSeq" id="XP_014669566.1"/>
    </source>
</evidence>
<gene>
    <name evidence="11 12" type="primary">LOC106810652</name>
</gene>
<dbReference type="InterPro" id="IPR047148">
    <property type="entry name" value="PLPL9"/>
</dbReference>
<dbReference type="InterPro" id="IPR002641">
    <property type="entry name" value="PNPLA_dom"/>
</dbReference>
<evidence type="ECO:0000256" key="2">
    <source>
        <dbReference type="ARBA" id="ARBA00022737"/>
    </source>
</evidence>
<dbReference type="SUPFAM" id="SSF52151">
    <property type="entry name" value="FabD/lysophospholipase-like"/>
    <property type="match status" value="1"/>
</dbReference>
<feature type="repeat" description="ANK" evidence="7">
    <location>
        <begin position="350"/>
        <end position="382"/>
    </location>
</feature>
<dbReference type="Pfam" id="PF12796">
    <property type="entry name" value="Ank_2"/>
    <property type="match status" value="2"/>
</dbReference>
<keyword evidence="5 8" id="KW-0443">Lipid metabolism</keyword>
<reference evidence="11 12" key="1">
    <citation type="submission" date="2025-05" db="UniProtKB">
        <authorList>
            <consortium name="RefSeq"/>
        </authorList>
    </citation>
    <scope>IDENTIFICATION</scope>
</reference>
<keyword evidence="10" id="KW-1185">Reference proteome</keyword>
<keyword evidence="8" id="KW-0442">Lipid degradation</keyword>
<dbReference type="SMART" id="SM00248">
    <property type="entry name" value="ANK"/>
    <property type="match status" value="6"/>
</dbReference>
<dbReference type="SUPFAM" id="SSF48403">
    <property type="entry name" value="Ankyrin repeat"/>
    <property type="match status" value="1"/>
</dbReference>
<dbReference type="InterPro" id="IPR016035">
    <property type="entry name" value="Acyl_Trfase/lysoPLipase"/>
</dbReference>
<keyword evidence="4 7" id="KW-0040">ANK repeat</keyword>
<organism evidence="10 11">
    <name type="scientific">Priapulus caudatus</name>
    <name type="common">Priapulid worm</name>
    <dbReference type="NCBI Taxonomy" id="37621"/>
    <lineage>
        <taxon>Eukaryota</taxon>
        <taxon>Metazoa</taxon>
        <taxon>Ecdysozoa</taxon>
        <taxon>Scalidophora</taxon>
        <taxon>Priapulida</taxon>
        <taxon>Priapulimorpha</taxon>
        <taxon>Priapulimorphida</taxon>
        <taxon>Priapulidae</taxon>
        <taxon>Priapulus</taxon>
    </lineage>
</organism>
<dbReference type="PROSITE" id="PS50088">
    <property type="entry name" value="ANK_REPEAT"/>
    <property type="match status" value="3"/>
</dbReference>
<feature type="active site" description="Nucleophile" evidence="8">
    <location>
        <position position="519"/>
    </location>
</feature>
<evidence type="ECO:0000256" key="4">
    <source>
        <dbReference type="ARBA" id="ARBA00023043"/>
    </source>
</evidence>
<proteinExistence type="predicted"/>
<comment type="catalytic activity">
    <reaction evidence="6">
        <text>a 1,2-diacyl-sn-glycero-3-phosphocholine + H2O = a 1-acyl-sn-glycero-3-phosphocholine + a fatty acid + H(+)</text>
        <dbReference type="Rhea" id="RHEA:15801"/>
        <dbReference type="ChEBI" id="CHEBI:15377"/>
        <dbReference type="ChEBI" id="CHEBI:15378"/>
        <dbReference type="ChEBI" id="CHEBI:28868"/>
        <dbReference type="ChEBI" id="CHEBI:57643"/>
        <dbReference type="ChEBI" id="CHEBI:58168"/>
        <dbReference type="EC" id="3.1.1.4"/>
    </reaction>
    <physiologicalReaction direction="left-to-right" evidence="6">
        <dbReference type="Rhea" id="RHEA:15802"/>
    </physiologicalReaction>
</comment>
<feature type="domain" description="PNPLA" evidence="9">
    <location>
        <begin position="481"/>
        <end position="672"/>
    </location>
</feature>
<dbReference type="PROSITE" id="PS50297">
    <property type="entry name" value="ANK_REP_REGION"/>
    <property type="match status" value="3"/>
</dbReference>
<feature type="repeat" description="ANK" evidence="7">
    <location>
        <begin position="152"/>
        <end position="184"/>
    </location>
</feature>
<sequence length="811" mass="88171">MAFSFGRAIQGLLGLAVDEVSASLVNEVNIKAYNNQRVHLREGFLTLYYMVGARKYEIVLQNPSATNKVFSLARSFKDNEATTLFGTFVTKLQPLLEFSRQVYDSDTLAKACGYCREEPNWLPVHIAAAVGLTDCIKTSLLQSHLNTPAIISGLTPLHLAVQHENIAFVNALVELEADVNVQDSHGNSPLYYALSKEPQILEIMLRRPCLETVNYFSTSLETLLFAACVNDYPASACLLLAHGADVGFSCRSYMYEMHGAAKAGSLGCIKTICELYPHEVRRKDDRHGGTALHWARDKQTVELLVSLGANLDTPSKTGDTPLHIMVEKHRLDCVIALLCSGASPDILNRSGMTALHVAVQMGDLNVTRALLVFGADMDAVTNHQQSVRHLAATTPSANKAAMIYTLHAVGAKRCVSSLGVTGCNSGCQPGETYNGMISIPPAACKPTHYLEDLVSTAMFASAMQGKDEADSGGKKRRGNVLCLDGGGIRGLILVQVLLAIEKIAGCPVIELFDWVSGTSTGGILALGLAVGRTAREAQGFYFGFKDKVFDGKRPYNSGPLEEALKRELGEHTRMLDIKNVRVFVTAVLADRHPADLHLFRNYAVPGEELLRQQTGGKVGQVKAAAFTAPPCYTQQLVWQAARASGAAPTFFKPLGMMLDGGLMANNPTLDMLTEVQQHNAACLVSGEDDHFPLKCVVSIGTGLIPVKKVQSIDIELPSTLWGAAKAAFGAMSLVNLLVDQVSNSSGQTVERARAWCNMAAVHYFRFDPQLSADVMLDEKDDVIILQMLWDTMAYLHEQRETLEKLVSILQR</sequence>
<dbReference type="EC" id="3.1.1.4" evidence="1"/>
<dbReference type="PANTHER" id="PTHR24139">
    <property type="entry name" value="CALCIUM-INDEPENDENT PHOSPHOLIPASE A2"/>
    <property type="match status" value="1"/>
</dbReference>
<feature type="short sequence motif" description="GXGXXG" evidence="8">
    <location>
        <begin position="485"/>
        <end position="490"/>
    </location>
</feature>
<dbReference type="InterPro" id="IPR036770">
    <property type="entry name" value="Ankyrin_rpt-contain_sf"/>
</dbReference>
<evidence type="ECO:0000256" key="3">
    <source>
        <dbReference type="ARBA" id="ARBA00022801"/>
    </source>
</evidence>